<dbReference type="Gene3D" id="3.30.420.40">
    <property type="match status" value="2"/>
</dbReference>
<comment type="pathway">
    <text evidence="1 10">Polyol metabolism; glycerol degradation via glycerol kinase pathway; sn-glycerol 3-phosphate from glycerol: step 1/1.</text>
</comment>
<feature type="binding site" evidence="10">
    <location>
        <position position="416"/>
    </location>
    <ligand>
        <name>ATP</name>
        <dbReference type="ChEBI" id="CHEBI:30616"/>
    </ligand>
</feature>
<dbReference type="PROSITE" id="PS00445">
    <property type="entry name" value="FGGY_KINASES_2"/>
    <property type="match status" value="1"/>
</dbReference>
<dbReference type="UniPathway" id="UPA00618">
    <property type="reaction ID" value="UER00672"/>
</dbReference>
<feature type="binding site" evidence="10">
    <location>
        <position position="312"/>
    </location>
    <ligand>
        <name>ATP</name>
        <dbReference type="ChEBI" id="CHEBI:30616"/>
    </ligand>
</feature>
<feature type="binding site" evidence="10">
    <location>
        <position position="246"/>
    </location>
    <ligand>
        <name>sn-glycerol 3-phosphate</name>
        <dbReference type="ChEBI" id="CHEBI:57597"/>
    </ligand>
</feature>
<dbReference type="AlphaFoldDB" id="A0A1L2ZLJ4"/>
<evidence type="ECO:0000313" key="14">
    <source>
        <dbReference type="EMBL" id="APF40070.1"/>
    </source>
</evidence>
<dbReference type="FunFam" id="3.30.420.40:FF:000007">
    <property type="entry name" value="Glycerol kinase"/>
    <property type="match status" value="1"/>
</dbReference>
<feature type="domain" description="Carbohydrate kinase FGGY C-terminal" evidence="13">
    <location>
        <begin position="263"/>
        <end position="455"/>
    </location>
</feature>
<dbReference type="PIRSF" id="PIRSF000538">
    <property type="entry name" value="GlpK"/>
    <property type="match status" value="1"/>
</dbReference>
<feature type="binding site" evidence="10">
    <location>
        <position position="134"/>
    </location>
    <ligand>
        <name>glycerol</name>
        <dbReference type="ChEBI" id="CHEBI:17754"/>
    </ligand>
</feature>
<dbReference type="Pfam" id="PF00370">
    <property type="entry name" value="FGGY_N"/>
    <property type="match status" value="1"/>
</dbReference>
<feature type="binding site" evidence="10">
    <location>
        <position position="312"/>
    </location>
    <ligand>
        <name>ADP</name>
        <dbReference type="ChEBI" id="CHEBI:456216"/>
    </ligand>
</feature>
<feature type="binding site" evidence="10">
    <location>
        <position position="13"/>
    </location>
    <ligand>
        <name>ATP</name>
        <dbReference type="ChEBI" id="CHEBI:30616"/>
    </ligand>
</feature>
<feature type="binding site" evidence="10">
    <location>
        <position position="12"/>
    </location>
    <ligand>
        <name>ATP</name>
        <dbReference type="ChEBI" id="CHEBI:30616"/>
    </ligand>
</feature>
<dbReference type="STRING" id="556325.BHE16_02465"/>
<dbReference type="GO" id="GO:0019563">
    <property type="term" value="P:glycerol catabolic process"/>
    <property type="evidence" value="ECO:0007669"/>
    <property type="project" value="UniProtKB-UniRule"/>
</dbReference>
<feature type="binding site" evidence="10">
    <location>
        <position position="246"/>
    </location>
    <ligand>
        <name>glycerol</name>
        <dbReference type="ChEBI" id="CHEBI:17754"/>
    </ligand>
</feature>
<feature type="binding site" evidence="10">
    <location>
        <position position="12"/>
    </location>
    <ligand>
        <name>ADP</name>
        <dbReference type="ChEBI" id="CHEBI:456216"/>
    </ligand>
</feature>
<keyword evidence="15" id="KW-1185">Reference proteome</keyword>
<evidence type="ECO:0000259" key="12">
    <source>
        <dbReference type="Pfam" id="PF00370"/>
    </source>
</evidence>
<keyword evidence="5 10" id="KW-0418">Kinase</keyword>
<feature type="binding site" evidence="10">
    <location>
        <position position="16"/>
    </location>
    <ligand>
        <name>ADP</name>
        <dbReference type="ChEBI" id="CHEBI:456216"/>
    </ligand>
</feature>
<dbReference type="FunFam" id="3.30.420.40:FF:000008">
    <property type="entry name" value="Glycerol kinase"/>
    <property type="match status" value="1"/>
</dbReference>
<feature type="binding site" evidence="10">
    <location>
        <position position="268"/>
    </location>
    <ligand>
        <name>ADP</name>
        <dbReference type="ChEBI" id="CHEBI:456216"/>
    </ligand>
</feature>
<comment type="activity regulation">
    <text evidence="10">Inhibited by fructose 1,6-bisphosphate (FBP).</text>
</comment>
<feature type="binding site" evidence="10">
    <location>
        <position position="316"/>
    </location>
    <ligand>
        <name>ATP</name>
        <dbReference type="ChEBI" id="CHEBI:30616"/>
    </ligand>
</feature>
<dbReference type="EC" id="2.7.1.30" evidence="10"/>
<feature type="binding site" evidence="10">
    <location>
        <position position="12"/>
    </location>
    <ligand>
        <name>sn-glycerol 3-phosphate</name>
        <dbReference type="ChEBI" id="CHEBI:57597"/>
    </ligand>
</feature>
<evidence type="ECO:0000256" key="1">
    <source>
        <dbReference type="ARBA" id="ARBA00005190"/>
    </source>
</evidence>
<keyword evidence="7 10" id="KW-0067">ATP-binding</keyword>
<dbReference type="InterPro" id="IPR005999">
    <property type="entry name" value="Glycerol_kin"/>
</dbReference>
<dbReference type="PANTHER" id="PTHR10196">
    <property type="entry name" value="SUGAR KINASE"/>
    <property type="match status" value="1"/>
</dbReference>
<dbReference type="InterPro" id="IPR018485">
    <property type="entry name" value="FGGY_C"/>
</dbReference>
<feature type="binding site" evidence="10">
    <location>
        <position position="14"/>
    </location>
    <ligand>
        <name>ATP</name>
        <dbReference type="ChEBI" id="CHEBI:30616"/>
    </ligand>
</feature>
<dbReference type="NCBIfam" id="TIGR01311">
    <property type="entry name" value="glycerol_kin"/>
    <property type="match status" value="1"/>
</dbReference>
<dbReference type="PROSITE" id="PS00933">
    <property type="entry name" value="FGGY_KINASES_1"/>
    <property type="match status" value="1"/>
</dbReference>
<dbReference type="GO" id="GO:0005524">
    <property type="term" value="F:ATP binding"/>
    <property type="evidence" value="ECO:0007669"/>
    <property type="project" value="UniProtKB-UniRule"/>
</dbReference>
<dbReference type="Pfam" id="PF02782">
    <property type="entry name" value="FGGY_C"/>
    <property type="match status" value="1"/>
</dbReference>
<protein>
    <recommendedName>
        <fullName evidence="10">Glycerol kinase</fullName>
        <ecNumber evidence="10">2.7.1.30</ecNumber>
    </recommendedName>
    <alternativeName>
        <fullName evidence="10">ATP:glycerol 3-phosphotransferase</fullName>
    </alternativeName>
    <alternativeName>
        <fullName evidence="10">Glycerokinase</fullName>
        <shortName evidence="10">GK</shortName>
    </alternativeName>
</protein>
<dbReference type="InterPro" id="IPR043129">
    <property type="entry name" value="ATPase_NBD"/>
</dbReference>
<reference evidence="14 15" key="1">
    <citation type="submission" date="2016-11" db="EMBL/GenBank/DDBJ databases">
        <title>Genome sequencing of Zhihengliuella aestuarii B18 antagonistic to Plasmodiophora brassicae.</title>
        <authorList>
            <person name="Luo Y."/>
        </authorList>
    </citation>
    <scope>NUCLEOTIDE SEQUENCE [LARGE SCALE GENOMIC DNA]</scope>
    <source>
        <strain evidence="14 15">B18</strain>
    </source>
</reference>
<dbReference type="SUPFAM" id="SSF53067">
    <property type="entry name" value="Actin-like ATPase domain"/>
    <property type="match status" value="2"/>
</dbReference>
<proteinExistence type="inferred from homology"/>
<name>A0A1L2ZLJ4_9MICC</name>
<dbReference type="InterPro" id="IPR018483">
    <property type="entry name" value="Carb_kinase_FGGY_CS"/>
</dbReference>
<feature type="binding site" evidence="10">
    <location>
        <position position="247"/>
    </location>
    <ligand>
        <name>glycerol</name>
        <dbReference type="ChEBI" id="CHEBI:17754"/>
    </ligand>
</feature>
<evidence type="ECO:0000313" key="15">
    <source>
        <dbReference type="Proteomes" id="UP000183530"/>
    </source>
</evidence>
<gene>
    <name evidence="10" type="primary">glpK</name>
    <name evidence="14" type="ORF">BHE16_02465</name>
</gene>
<evidence type="ECO:0000256" key="7">
    <source>
        <dbReference type="ARBA" id="ARBA00022840"/>
    </source>
</evidence>
<evidence type="ECO:0000256" key="10">
    <source>
        <dbReference type="HAMAP-Rule" id="MF_00186"/>
    </source>
</evidence>
<feature type="binding site" evidence="10">
    <location>
        <position position="82"/>
    </location>
    <ligand>
        <name>glycerol</name>
        <dbReference type="ChEBI" id="CHEBI:17754"/>
    </ligand>
</feature>
<dbReference type="GO" id="GO:0005829">
    <property type="term" value="C:cytosol"/>
    <property type="evidence" value="ECO:0007669"/>
    <property type="project" value="UniProtKB-ARBA"/>
</dbReference>
<feature type="binding site" evidence="10">
    <location>
        <position position="416"/>
    </location>
    <ligand>
        <name>ADP</name>
        <dbReference type="ChEBI" id="CHEBI:456216"/>
    </ligand>
</feature>
<comment type="function">
    <text evidence="9 10">Key enzyme in the regulation of glycerol uptake and metabolism. Catalyzes the phosphorylation of glycerol to yield sn-glycerol 3-phosphate.</text>
</comment>
<feature type="binding site" evidence="10">
    <location>
        <position position="420"/>
    </location>
    <ligand>
        <name>ADP</name>
        <dbReference type="ChEBI" id="CHEBI:456216"/>
    </ligand>
</feature>
<dbReference type="Proteomes" id="UP000183530">
    <property type="component" value="Chromosome"/>
</dbReference>
<dbReference type="KEGG" id="nae:BHE16_02465"/>
<evidence type="ECO:0000256" key="3">
    <source>
        <dbReference type="ARBA" id="ARBA00022679"/>
    </source>
</evidence>
<comment type="catalytic activity">
    <reaction evidence="8 10">
        <text>glycerol + ATP = sn-glycerol 3-phosphate + ADP + H(+)</text>
        <dbReference type="Rhea" id="RHEA:21644"/>
        <dbReference type="ChEBI" id="CHEBI:15378"/>
        <dbReference type="ChEBI" id="CHEBI:17754"/>
        <dbReference type="ChEBI" id="CHEBI:30616"/>
        <dbReference type="ChEBI" id="CHEBI:57597"/>
        <dbReference type="ChEBI" id="CHEBI:456216"/>
        <dbReference type="EC" id="2.7.1.30"/>
    </reaction>
</comment>
<dbReference type="EMBL" id="CP018135">
    <property type="protein sequence ID" value="APF40070.1"/>
    <property type="molecule type" value="Genomic_DNA"/>
</dbReference>
<evidence type="ECO:0000256" key="9">
    <source>
        <dbReference type="ARBA" id="ARBA00054633"/>
    </source>
</evidence>
<dbReference type="InterPro" id="IPR000577">
    <property type="entry name" value="Carb_kinase_FGGY"/>
</dbReference>
<comment type="similarity">
    <text evidence="2 10 11">Belongs to the FGGY kinase family.</text>
</comment>
<accession>A0A1L2ZLJ4</accession>
<evidence type="ECO:0000256" key="5">
    <source>
        <dbReference type="ARBA" id="ARBA00022777"/>
    </source>
</evidence>
<evidence type="ECO:0000256" key="4">
    <source>
        <dbReference type="ARBA" id="ARBA00022741"/>
    </source>
</evidence>
<dbReference type="GO" id="GO:0006072">
    <property type="term" value="P:glycerol-3-phosphate metabolic process"/>
    <property type="evidence" value="ECO:0007669"/>
    <property type="project" value="InterPro"/>
</dbReference>
<feature type="binding site" evidence="10">
    <location>
        <position position="82"/>
    </location>
    <ligand>
        <name>sn-glycerol 3-phosphate</name>
        <dbReference type="ChEBI" id="CHEBI:57597"/>
    </ligand>
</feature>
<feature type="binding site" evidence="10">
    <location>
        <position position="83"/>
    </location>
    <ligand>
        <name>sn-glycerol 3-phosphate</name>
        <dbReference type="ChEBI" id="CHEBI:57597"/>
    </ligand>
</feature>
<dbReference type="NCBIfam" id="NF000756">
    <property type="entry name" value="PRK00047.1"/>
    <property type="match status" value="1"/>
</dbReference>
<evidence type="ECO:0000256" key="6">
    <source>
        <dbReference type="ARBA" id="ARBA00022798"/>
    </source>
</evidence>
<evidence type="ECO:0000256" key="11">
    <source>
        <dbReference type="RuleBase" id="RU003733"/>
    </source>
</evidence>
<feature type="binding site" evidence="10">
    <location>
        <position position="83"/>
    </location>
    <ligand>
        <name>glycerol</name>
        <dbReference type="ChEBI" id="CHEBI:17754"/>
    </ligand>
</feature>
<feature type="binding site" evidence="10">
    <location>
        <position position="134"/>
    </location>
    <ligand>
        <name>sn-glycerol 3-phosphate</name>
        <dbReference type="ChEBI" id="CHEBI:57597"/>
    </ligand>
</feature>
<dbReference type="PANTHER" id="PTHR10196:SF69">
    <property type="entry name" value="GLYCEROL KINASE"/>
    <property type="match status" value="1"/>
</dbReference>
<keyword evidence="6 10" id="KW-0319">Glycerol metabolism</keyword>
<dbReference type="InterPro" id="IPR018484">
    <property type="entry name" value="FGGY_N"/>
</dbReference>
<dbReference type="GO" id="GO:0004370">
    <property type="term" value="F:glycerol kinase activity"/>
    <property type="evidence" value="ECO:0007669"/>
    <property type="project" value="UniProtKB-UniRule"/>
</dbReference>
<dbReference type="HAMAP" id="MF_00186">
    <property type="entry name" value="Glycerol_kin"/>
    <property type="match status" value="1"/>
</dbReference>
<dbReference type="OrthoDB" id="9805576at2"/>
<keyword evidence="4 10" id="KW-0547">Nucleotide-binding</keyword>
<feature type="domain" description="Carbohydrate kinase FGGY N-terminal" evidence="12">
    <location>
        <begin position="5"/>
        <end position="253"/>
    </location>
</feature>
<evidence type="ECO:0000259" key="13">
    <source>
        <dbReference type="Pfam" id="PF02782"/>
    </source>
</evidence>
<evidence type="ECO:0000256" key="8">
    <source>
        <dbReference type="ARBA" id="ARBA00052101"/>
    </source>
</evidence>
<organism evidence="14 15">
    <name type="scientific">Neomicrococcus aestuarii</name>
    <dbReference type="NCBI Taxonomy" id="556325"/>
    <lineage>
        <taxon>Bacteria</taxon>
        <taxon>Bacillati</taxon>
        <taxon>Actinomycetota</taxon>
        <taxon>Actinomycetes</taxon>
        <taxon>Micrococcales</taxon>
        <taxon>Micrococcaceae</taxon>
        <taxon>Neomicrococcus</taxon>
    </lineage>
</organism>
<evidence type="ECO:0000256" key="2">
    <source>
        <dbReference type="ARBA" id="ARBA00009156"/>
    </source>
</evidence>
<feature type="binding site" evidence="10">
    <location>
        <position position="268"/>
    </location>
    <ligand>
        <name>ATP</name>
        <dbReference type="ChEBI" id="CHEBI:30616"/>
    </ligand>
</feature>
<sequence length="506" mass="54455">MSSFMLAIDQGTTSTRAVIYDVAGKTISSGQTEHRQIFAQPGWVEHDASEIWSNTREVVGMALAKANLTRHNIAAVGITNQRETTVLWDKRTGQALGPAIVWQDTRTQDFVEKHTADGFAIAMKDISGLRLNTYFSVSKLAWLLDNVPKARALAEAGHAAFGTIDSWILWNMTGGADGGVHATDVTNASRTGLMDIYSCTWSAELCNELDIPLSVLPEIKPSSGHFGVCHADQLLRDTPITGILGDQQAATFGQAVFEPGAAKNTYGTGCFFNFVTGETPVVSTEGLLTTVAYQLEGQRPVYGLEGSVAVAGSLVQWLRDNLGIISSSSEVEALAESVPDNGGVFFVPAFSGLYAPYWRPEARGAIQGLTRFATKAHLARAAIESTAFQVHDVVACVSAEKLSDGGALKELRVDGGMAVNNALMQFQADILGIDVIRPQNVETTSLGAAFAAGLAVGFWEDLDALRSLWSEERRFTPSMDEDTRKSYLGQWNRAVGNTVGWLDPLT</sequence>
<dbReference type="CDD" id="cd07769">
    <property type="entry name" value="ASKHA_NBD_FGGY_GK"/>
    <property type="match status" value="1"/>
</dbReference>
<keyword evidence="3 10" id="KW-0808">Transferase</keyword>
<dbReference type="RefSeq" id="WP_071893548.1">
    <property type="nucleotide sequence ID" value="NZ_CP018135.1"/>
</dbReference>